<dbReference type="InterPro" id="IPR036890">
    <property type="entry name" value="HATPase_C_sf"/>
</dbReference>
<dbReference type="CDD" id="cd00082">
    <property type="entry name" value="HisKA"/>
    <property type="match status" value="1"/>
</dbReference>
<keyword evidence="7" id="KW-0812">Transmembrane</keyword>
<evidence type="ECO:0000259" key="9">
    <source>
        <dbReference type="PROSITE" id="PS50110"/>
    </source>
</evidence>
<dbReference type="Pfam" id="PF00072">
    <property type="entry name" value="Response_reg"/>
    <property type="match status" value="1"/>
</dbReference>
<dbReference type="InterPro" id="IPR003661">
    <property type="entry name" value="HisK_dim/P_dom"/>
</dbReference>
<accession>A0A414LGR1</accession>
<organism evidence="10 11">
    <name type="scientific">Bacteroides intestinalis</name>
    <dbReference type="NCBI Taxonomy" id="329854"/>
    <lineage>
        <taxon>Bacteria</taxon>
        <taxon>Pseudomonadati</taxon>
        <taxon>Bacteroidota</taxon>
        <taxon>Bacteroidia</taxon>
        <taxon>Bacteroidales</taxon>
        <taxon>Bacteroidaceae</taxon>
        <taxon>Bacteroides</taxon>
    </lineage>
</organism>
<sequence length="925" mass="106554">MPRFYSWYMGRNNKHLKIRAIITFLLFLLSTTLVYSQCVDLSDKKSINLLLVHSFDNGLPDYPRFNKLLEEHLSGAKLPVRTTIFYLDCDAYDKEDEEARIYSCLDTISAKPDIILVCDDQATYSLLACGHPLLKKVPIVFSGVNFPNWDLLKQYPNVTGIWDNPNYRENIQMIEELMGIKRIRFFYDKTYNGKRVIERLAEQYENEDQELCRSLNHFLQYKDSIKNELQVTNGYLKGSDYNERPAKTSLHFINMRDDLGQNLLWNISGTFKYSVFLLTKYDYTIVQVGRFATVPTFSAVNKGFMCNRDILGGYFTTMEEQIAETSDYIIRLTNGQDVSQLPIKESLKKCVVDWLVLNRWDIPVSKVPKHIEILNMPFYVKYQTEVILCFSLLFVFIIIIIGCLIFLYRREAKRKHKAQLDLWEEKEFLSLALGGGNIFGWRYNRERNEFTIEKEFFDSIGLPYRKISWEEMTQMTHPDDLNQSESIFLNVLNQVEKRSDLRTRINFYGTGYIWYEFRFLNVSGILEDGSSVIGLLMNIQEYKSKEEELTTAKDLALKAELKQSFLANMSHEIRTPLNAIVGFSNILVNDDELPDDEKLEYIHIINSNCELLLKLINDILEISRIESGNMSFEFRPCSLNSLVEDVYKSCLLQVPAAVEFIECTLSEDMIIETDVMRLRQVLMNFVSNAFKFTVSGHVAIGVEHNDVRKEVCFYVEDTGEGIPEAEQKMIFDRFYKINEFTQGTGLGLSICQVIATKLKGRITLSSEMNKGSRFNIVLSYADQAGADHLHPDNALTVAEKVSSVNSNLPIVLIAEDSVNNYMVLNNILKKFCTVVWAINGKDALDIVNKQKVDVVLMDIKMYEMDGLTALRKIRKKNKKLPVVIQTAYAFDENRKQAEEAGANGFIAKPIRVEELMGVIGKYIGN</sequence>
<feature type="domain" description="Response regulatory" evidence="9">
    <location>
        <begin position="810"/>
        <end position="923"/>
    </location>
</feature>
<evidence type="ECO:0000313" key="11">
    <source>
        <dbReference type="Proteomes" id="UP000285650"/>
    </source>
</evidence>
<dbReference type="SMART" id="SM00387">
    <property type="entry name" value="HATPase_c"/>
    <property type="match status" value="1"/>
</dbReference>
<dbReference type="Pfam" id="PF02518">
    <property type="entry name" value="HATPase_c"/>
    <property type="match status" value="1"/>
</dbReference>
<keyword evidence="7" id="KW-0472">Membrane</keyword>
<dbReference type="SUPFAM" id="SSF47384">
    <property type="entry name" value="Homodimeric domain of signal transducing histidine kinase"/>
    <property type="match status" value="1"/>
</dbReference>
<dbReference type="CDD" id="cd17546">
    <property type="entry name" value="REC_hyHK_CKI1_RcsC-like"/>
    <property type="match status" value="1"/>
</dbReference>
<dbReference type="SUPFAM" id="SSF52172">
    <property type="entry name" value="CheY-like"/>
    <property type="match status" value="1"/>
</dbReference>
<dbReference type="GO" id="GO:0000155">
    <property type="term" value="F:phosphorelay sensor kinase activity"/>
    <property type="evidence" value="ECO:0007669"/>
    <property type="project" value="InterPro"/>
</dbReference>
<comment type="caution">
    <text evidence="10">The sequence shown here is derived from an EMBL/GenBank/DDBJ whole genome shotgun (WGS) entry which is preliminary data.</text>
</comment>
<evidence type="ECO:0000313" key="10">
    <source>
        <dbReference type="EMBL" id="RHE93806.1"/>
    </source>
</evidence>
<keyword evidence="3 6" id="KW-0597">Phosphoprotein</keyword>
<dbReference type="EMBL" id="QSKV01000003">
    <property type="protein sequence ID" value="RHE93806.1"/>
    <property type="molecule type" value="Genomic_DNA"/>
</dbReference>
<evidence type="ECO:0000256" key="2">
    <source>
        <dbReference type="ARBA" id="ARBA00012438"/>
    </source>
</evidence>
<dbReference type="InterPro" id="IPR003594">
    <property type="entry name" value="HATPase_dom"/>
</dbReference>
<dbReference type="InterPro" id="IPR004358">
    <property type="entry name" value="Sig_transdc_His_kin-like_C"/>
</dbReference>
<evidence type="ECO:0000256" key="4">
    <source>
        <dbReference type="ARBA" id="ARBA00022679"/>
    </source>
</evidence>
<dbReference type="PANTHER" id="PTHR43047">
    <property type="entry name" value="TWO-COMPONENT HISTIDINE PROTEIN KINASE"/>
    <property type="match status" value="1"/>
</dbReference>
<keyword evidence="4" id="KW-0808">Transferase</keyword>
<dbReference type="Gene3D" id="1.10.287.130">
    <property type="match status" value="1"/>
</dbReference>
<dbReference type="Proteomes" id="UP000285650">
    <property type="component" value="Unassembled WGS sequence"/>
</dbReference>
<keyword evidence="5" id="KW-0418">Kinase</keyword>
<comment type="catalytic activity">
    <reaction evidence="1">
        <text>ATP + protein L-histidine = ADP + protein N-phospho-L-histidine.</text>
        <dbReference type="EC" id="2.7.13.3"/>
    </reaction>
</comment>
<gene>
    <name evidence="10" type="ORF">DW712_07035</name>
</gene>
<dbReference type="Pfam" id="PF00512">
    <property type="entry name" value="HisKA"/>
    <property type="match status" value="1"/>
</dbReference>
<name>A0A414LGR1_9BACE</name>
<evidence type="ECO:0000256" key="6">
    <source>
        <dbReference type="PROSITE-ProRule" id="PRU00169"/>
    </source>
</evidence>
<dbReference type="Gene3D" id="3.30.565.10">
    <property type="entry name" value="Histidine kinase-like ATPase, C-terminal domain"/>
    <property type="match status" value="1"/>
</dbReference>
<protein>
    <recommendedName>
        <fullName evidence="2">histidine kinase</fullName>
        <ecNumber evidence="2">2.7.13.3</ecNumber>
    </recommendedName>
</protein>
<dbReference type="PRINTS" id="PR00344">
    <property type="entry name" value="BCTRLSENSOR"/>
</dbReference>
<proteinExistence type="predicted"/>
<dbReference type="Gene3D" id="3.40.50.2300">
    <property type="match status" value="3"/>
</dbReference>
<evidence type="ECO:0000256" key="5">
    <source>
        <dbReference type="ARBA" id="ARBA00022777"/>
    </source>
</evidence>
<evidence type="ECO:0000256" key="3">
    <source>
        <dbReference type="ARBA" id="ARBA00022553"/>
    </source>
</evidence>
<reference evidence="10 11" key="1">
    <citation type="submission" date="2018-08" db="EMBL/GenBank/DDBJ databases">
        <title>A genome reference for cultivated species of the human gut microbiota.</title>
        <authorList>
            <person name="Zou Y."/>
            <person name="Xue W."/>
            <person name="Luo G."/>
        </authorList>
    </citation>
    <scope>NUCLEOTIDE SEQUENCE [LARGE SCALE GENOMIC DNA]</scope>
    <source>
        <strain evidence="10 11">AM27-17</strain>
    </source>
</reference>
<dbReference type="InterPro" id="IPR001789">
    <property type="entry name" value="Sig_transdc_resp-reg_receiver"/>
</dbReference>
<evidence type="ECO:0000256" key="7">
    <source>
        <dbReference type="SAM" id="Phobius"/>
    </source>
</evidence>
<dbReference type="PROSITE" id="PS50109">
    <property type="entry name" value="HIS_KIN"/>
    <property type="match status" value="1"/>
</dbReference>
<dbReference type="PROSITE" id="PS50110">
    <property type="entry name" value="RESPONSE_REGULATORY"/>
    <property type="match status" value="1"/>
</dbReference>
<feature type="domain" description="Histidine kinase" evidence="8">
    <location>
        <begin position="568"/>
        <end position="782"/>
    </location>
</feature>
<dbReference type="PANTHER" id="PTHR43047:SF64">
    <property type="entry name" value="HISTIDINE KINASE CONTAINING CHEY-HOMOLOGOUS RECEIVER DOMAIN AND PAS DOMAIN-RELATED"/>
    <property type="match status" value="1"/>
</dbReference>
<dbReference type="SUPFAM" id="SSF55874">
    <property type="entry name" value="ATPase domain of HSP90 chaperone/DNA topoisomerase II/histidine kinase"/>
    <property type="match status" value="1"/>
</dbReference>
<feature type="transmembrane region" description="Helical" evidence="7">
    <location>
        <begin position="385"/>
        <end position="408"/>
    </location>
</feature>
<dbReference type="SMART" id="SM00448">
    <property type="entry name" value="REC"/>
    <property type="match status" value="1"/>
</dbReference>
<dbReference type="AlphaFoldDB" id="A0A414LGR1"/>
<dbReference type="InterPro" id="IPR036097">
    <property type="entry name" value="HisK_dim/P_sf"/>
</dbReference>
<evidence type="ECO:0000256" key="1">
    <source>
        <dbReference type="ARBA" id="ARBA00000085"/>
    </source>
</evidence>
<evidence type="ECO:0000259" key="8">
    <source>
        <dbReference type="PROSITE" id="PS50109"/>
    </source>
</evidence>
<dbReference type="SMART" id="SM00388">
    <property type="entry name" value="HisKA"/>
    <property type="match status" value="1"/>
</dbReference>
<feature type="modified residue" description="4-aspartylphosphate" evidence="6">
    <location>
        <position position="858"/>
    </location>
</feature>
<keyword evidence="7" id="KW-1133">Transmembrane helix</keyword>
<dbReference type="InterPro" id="IPR011006">
    <property type="entry name" value="CheY-like_superfamily"/>
</dbReference>
<dbReference type="InterPro" id="IPR005467">
    <property type="entry name" value="His_kinase_dom"/>
</dbReference>
<dbReference type="EC" id="2.7.13.3" evidence="2"/>